<dbReference type="AlphaFoldDB" id="A0A8J2UIF4"/>
<organism evidence="1 2">
    <name type="scientific">Puia dinghuensis</name>
    <dbReference type="NCBI Taxonomy" id="1792502"/>
    <lineage>
        <taxon>Bacteria</taxon>
        <taxon>Pseudomonadati</taxon>
        <taxon>Bacteroidota</taxon>
        <taxon>Chitinophagia</taxon>
        <taxon>Chitinophagales</taxon>
        <taxon>Chitinophagaceae</taxon>
        <taxon>Puia</taxon>
    </lineage>
</organism>
<sequence>MRRQKPIIRLLLSAAVVIAAVTGCEKIVHGYLSPRVFYQVNPFYVQQGVTTVSGSLITSGSTEPLHVKVLALKDSTGKDAYSLLTTPKTITTYTAAITFQDSTLALLQQKLKDSLVSPFNIASIGGRLQFTAATAFVPAGTYNMDIEVTNPRGTETLNNACQIIIQPLSTTYSLAYQRQRYYDSTGALLQEYVGGNNTDVQYTPGDSLKVVFKFVDANNAPFDPLKGQVTAWSTALPNMRNWDPYYAPVLTDSTIAYTIPNAGKAFPYFSTCKDDNGSTFNGNGNAPVYYRIMNTADQANQYIQVLNVMQYLTTGNYLITIHLNNAVRK</sequence>
<comment type="caution">
    <text evidence="1">The sequence shown here is derived from an EMBL/GenBank/DDBJ whole genome shotgun (WGS) entry which is preliminary data.</text>
</comment>
<evidence type="ECO:0008006" key="3">
    <source>
        <dbReference type="Google" id="ProtNLM"/>
    </source>
</evidence>
<dbReference type="RefSeq" id="WP_188937069.1">
    <property type="nucleotide sequence ID" value="NZ_BMJC01000006.1"/>
</dbReference>
<reference evidence="1" key="1">
    <citation type="journal article" date="2014" name="Int. J. Syst. Evol. Microbiol.">
        <title>Complete genome sequence of Corynebacterium casei LMG S-19264T (=DSM 44701T), isolated from a smear-ripened cheese.</title>
        <authorList>
            <consortium name="US DOE Joint Genome Institute (JGI-PGF)"/>
            <person name="Walter F."/>
            <person name="Albersmeier A."/>
            <person name="Kalinowski J."/>
            <person name="Ruckert C."/>
        </authorList>
    </citation>
    <scope>NUCLEOTIDE SEQUENCE</scope>
    <source>
        <strain evidence="1">CGMCC 1.15448</strain>
    </source>
</reference>
<gene>
    <name evidence="1" type="ORF">GCM10011511_50410</name>
</gene>
<protein>
    <recommendedName>
        <fullName evidence="3">DUF5007 domain-containing protein</fullName>
    </recommendedName>
</protein>
<dbReference type="PROSITE" id="PS51257">
    <property type="entry name" value="PROKAR_LIPOPROTEIN"/>
    <property type="match status" value="1"/>
</dbReference>
<reference evidence="1" key="2">
    <citation type="submission" date="2020-09" db="EMBL/GenBank/DDBJ databases">
        <authorList>
            <person name="Sun Q."/>
            <person name="Zhou Y."/>
        </authorList>
    </citation>
    <scope>NUCLEOTIDE SEQUENCE</scope>
    <source>
        <strain evidence="1">CGMCC 1.15448</strain>
    </source>
</reference>
<evidence type="ECO:0000313" key="2">
    <source>
        <dbReference type="Proteomes" id="UP000607559"/>
    </source>
</evidence>
<evidence type="ECO:0000313" key="1">
    <source>
        <dbReference type="EMBL" id="GGB20587.1"/>
    </source>
</evidence>
<accession>A0A8J2UIF4</accession>
<name>A0A8J2UIF4_9BACT</name>
<keyword evidence="2" id="KW-1185">Reference proteome</keyword>
<proteinExistence type="predicted"/>
<dbReference type="Proteomes" id="UP000607559">
    <property type="component" value="Unassembled WGS sequence"/>
</dbReference>
<dbReference type="EMBL" id="BMJC01000006">
    <property type="protein sequence ID" value="GGB20587.1"/>
    <property type="molecule type" value="Genomic_DNA"/>
</dbReference>